<dbReference type="PROSITE" id="PS51831">
    <property type="entry name" value="HD"/>
    <property type="match status" value="1"/>
</dbReference>
<dbReference type="EMBL" id="JADFUA010000004">
    <property type="protein sequence ID" value="MBE9609461.1"/>
    <property type="molecule type" value="Genomic_DNA"/>
</dbReference>
<dbReference type="Pfam" id="PF13487">
    <property type="entry name" value="HD_5"/>
    <property type="match status" value="1"/>
</dbReference>
<evidence type="ECO:0000259" key="1">
    <source>
        <dbReference type="PROSITE" id="PS51831"/>
    </source>
</evidence>
<dbReference type="CDD" id="cd00077">
    <property type="entry name" value="HDc"/>
    <property type="match status" value="1"/>
</dbReference>
<dbReference type="InterPro" id="IPR052020">
    <property type="entry name" value="Cyclic_di-GMP/3'3'-cGAMP_PDE"/>
</dbReference>
<sequence length="289" mass="32008">MNTLLNHLLKSLHTVALLVEARDAYTGGHLWRVSQFARLMAEDGGLDDHETARITLGGFLHDFGKIAVPDAILNKSGRLSDDEYTIMKTHPGIGERMIAQHPLAPLIRGAIAWHHERIDGQGYPYQLQGDAIPLDARIVSLADAFDAMTSNRPYRRGMSIDDALQEISRHLGSQFDAEWGERLIRLGRTGKLHHIVSHSEPGIPLQHCPNCGPTVTLSRRARSGDRAWCPACHGELRVLGRDGDWLLSATGRKLDYQAPQIDEELIGELTRAVGDKLNLRILEAIGIPL</sequence>
<dbReference type="InterPro" id="IPR006674">
    <property type="entry name" value="HD_domain"/>
</dbReference>
<gene>
    <name evidence="3" type="ORF">INR99_08860</name>
</gene>
<dbReference type="PANTHER" id="PTHR45228">
    <property type="entry name" value="CYCLIC DI-GMP PHOSPHODIESTERASE TM_0186-RELATED"/>
    <property type="match status" value="1"/>
</dbReference>
<evidence type="ECO:0000313" key="4">
    <source>
        <dbReference type="Proteomes" id="UP000604481"/>
    </source>
</evidence>
<dbReference type="Gene3D" id="1.10.3210.10">
    <property type="entry name" value="Hypothetical protein af1432"/>
    <property type="match status" value="1"/>
</dbReference>
<dbReference type="Proteomes" id="UP000604481">
    <property type="component" value="Unassembled WGS sequence"/>
</dbReference>
<dbReference type="SUPFAM" id="SSF109604">
    <property type="entry name" value="HD-domain/PDEase-like"/>
    <property type="match status" value="1"/>
</dbReference>
<dbReference type="GO" id="GO:0008081">
    <property type="term" value="F:phosphoric diester hydrolase activity"/>
    <property type="evidence" value="ECO:0007669"/>
    <property type="project" value="UniProtKB-ARBA"/>
</dbReference>
<keyword evidence="4" id="KW-1185">Reference proteome</keyword>
<dbReference type="AlphaFoldDB" id="A0A8J7K1N3"/>
<evidence type="ECO:0000313" key="3">
    <source>
        <dbReference type="EMBL" id="MBE9609461.1"/>
    </source>
</evidence>
<reference evidence="3 4" key="1">
    <citation type="submission" date="2020-10" db="EMBL/GenBank/DDBJ databases">
        <title>The genome sequence of Chitinilyticum litopenaei 4Y14.</title>
        <authorList>
            <person name="Liu Y."/>
        </authorList>
    </citation>
    <scope>NUCLEOTIDE SEQUENCE [LARGE SCALE GENOMIC DNA]</scope>
    <source>
        <strain evidence="3 4">4Y14</strain>
    </source>
</reference>
<evidence type="ECO:0000259" key="2">
    <source>
        <dbReference type="PROSITE" id="PS51832"/>
    </source>
</evidence>
<proteinExistence type="predicted"/>
<comment type="caution">
    <text evidence="3">The sequence shown here is derived from an EMBL/GenBank/DDBJ whole genome shotgun (WGS) entry which is preliminary data.</text>
</comment>
<dbReference type="InterPro" id="IPR003607">
    <property type="entry name" value="HD/PDEase_dom"/>
</dbReference>
<protein>
    <submittedName>
        <fullName evidence="3">HD domain-containing protein</fullName>
    </submittedName>
</protein>
<feature type="domain" description="HD-GYP" evidence="2">
    <location>
        <begin position="4"/>
        <end position="199"/>
    </location>
</feature>
<dbReference type="SMART" id="SM00471">
    <property type="entry name" value="HDc"/>
    <property type="match status" value="1"/>
</dbReference>
<name>A0A8J7K1N3_9NEIS</name>
<organism evidence="3 4">
    <name type="scientific">Chitinilyticum piscinae</name>
    <dbReference type="NCBI Taxonomy" id="2866724"/>
    <lineage>
        <taxon>Bacteria</taxon>
        <taxon>Pseudomonadati</taxon>
        <taxon>Pseudomonadota</taxon>
        <taxon>Betaproteobacteria</taxon>
        <taxon>Neisseriales</taxon>
        <taxon>Chitinibacteraceae</taxon>
        <taxon>Chitinilyticum</taxon>
    </lineage>
</organism>
<dbReference type="PROSITE" id="PS51832">
    <property type="entry name" value="HD_GYP"/>
    <property type="match status" value="1"/>
</dbReference>
<feature type="domain" description="HD" evidence="1">
    <location>
        <begin position="26"/>
        <end position="148"/>
    </location>
</feature>
<accession>A0A8J7K1N3</accession>
<dbReference type="InterPro" id="IPR037522">
    <property type="entry name" value="HD_GYP_dom"/>
</dbReference>
<dbReference type="RefSeq" id="WP_194115984.1">
    <property type="nucleotide sequence ID" value="NZ_JADFUA010000004.1"/>
</dbReference>